<dbReference type="Gene3D" id="1.10.1660.10">
    <property type="match status" value="1"/>
</dbReference>
<evidence type="ECO:0000259" key="1">
    <source>
        <dbReference type="PROSITE" id="PS50937"/>
    </source>
</evidence>
<dbReference type="EMBL" id="JAEVLS010000011">
    <property type="protein sequence ID" value="MBM0108864.1"/>
    <property type="molecule type" value="Genomic_DNA"/>
</dbReference>
<accession>A0ABS1X6K6</accession>
<keyword evidence="3" id="KW-1185">Reference proteome</keyword>
<organism evidence="2 3">
    <name type="scientific">Steroidobacter gossypii</name>
    <dbReference type="NCBI Taxonomy" id="2805490"/>
    <lineage>
        <taxon>Bacteria</taxon>
        <taxon>Pseudomonadati</taxon>
        <taxon>Pseudomonadota</taxon>
        <taxon>Gammaproteobacteria</taxon>
        <taxon>Steroidobacterales</taxon>
        <taxon>Steroidobacteraceae</taxon>
        <taxon>Steroidobacter</taxon>
    </lineage>
</organism>
<dbReference type="InterPro" id="IPR000551">
    <property type="entry name" value="MerR-type_HTH_dom"/>
</dbReference>
<reference evidence="2 3" key="1">
    <citation type="journal article" date="2021" name="Int. J. Syst. Evol. Microbiol.">
        <title>Steroidobacter gossypii sp. nov., isolated from soil of cotton cropping field.</title>
        <authorList>
            <person name="Huang R."/>
            <person name="Yang S."/>
            <person name="Zhen C."/>
            <person name="Liu W."/>
        </authorList>
    </citation>
    <scope>NUCLEOTIDE SEQUENCE [LARGE SCALE GENOMIC DNA]</scope>
    <source>
        <strain evidence="2 3">S1-65</strain>
    </source>
</reference>
<gene>
    <name evidence="2" type="ORF">JM946_29380</name>
</gene>
<feature type="domain" description="HTH merR-type" evidence="1">
    <location>
        <begin position="1"/>
        <end position="43"/>
    </location>
</feature>
<protein>
    <submittedName>
        <fullName evidence="2">MerR family transcriptional regulator</fullName>
    </submittedName>
</protein>
<evidence type="ECO:0000313" key="3">
    <source>
        <dbReference type="Proteomes" id="UP000661077"/>
    </source>
</evidence>
<evidence type="ECO:0000313" key="2">
    <source>
        <dbReference type="EMBL" id="MBM0108864.1"/>
    </source>
</evidence>
<dbReference type="PROSITE" id="PS50937">
    <property type="entry name" value="HTH_MERR_2"/>
    <property type="match status" value="1"/>
</dbReference>
<sequence>MPAHVTDEDTGYRYYSVTQLPRLNQLLVYRSLGFSLKEVRTYI</sequence>
<comment type="caution">
    <text evidence="2">The sequence shown here is derived from an EMBL/GenBank/DDBJ whole genome shotgun (WGS) entry which is preliminary data.</text>
</comment>
<dbReference type="Pfam" id="PF13411">
    <property type="entry name" value="MerR_1"/>
    <property type="match status" value="1"/>
</dbReference>
<proteinExistence type="predicted"/>
<name>A0ABS1X6K6_9GAMM</name>
<dbReference type="Proteomes" id="UP000661077">
    <property type="component" value="Unassembled WGS sequence"/>
</dbReference>
<dbReference type="RefSeq" id="WP_203171037.1">
    <property type="nucleotide sequence ID" value="NZ_JAEVLS010000011.1"/>
</dbReference>
<dbReference type="SUPFAM" id="SSF46955">
    <property type="entry name" value="Putative DNA-binding domain"/>
    <property type="match status" value="1"/>
</dbReference>
<dbReference type="InterPro" id="IPR009061">
    <property type="entry name" value="DNA-bd_dom_put_sf"/>
</dbReference>